<dbReference type="Pfam" id="PF12666">
    <property type="entry name" value="PrgI"/>
    <property type="match status" value="1"/>
</dbReference>
<dbReference type="InterPro" id="IPR024414">
    <property type="entry name" value="Uncharacterised_PrgI"/>
</dbReference>
<feature type="transmembrane region" description="Helical" evidence="1">
    <location>
        <begin position="26"/>
        <end position="45"/>
    </location>
</feature>
<name>A0A174HCN2_9FIRM</name>
<protein>
    <submittedName>
        <fullName evidence="2">PrgI family protein</fullName>
    </submittedName>
</protein>
<evidence type="ECO:0000256" key="1">
    <source>
        <dbReference type="SAM" id="Phobius"/>
    </source>
</evidence>
<keyword evidence="1" id="KW-1133">Transmembrane helix</keyword>
<evidence type="ECO:0000313" key="2">
    <source>
        <dbReference type="EMBL" id="CUO71096.1"/>
    </source>
</evidence>
<proteinExistence type="predicted"/>
<evidence type="ECO:0000313" key="3">
    <source>
        <dbReference type="EMBL" id="MDB8017036.1"/>
    </source>
</evidence>
<dbReference type="RefSeq" id="WP_055272714.1">
    <property type="nucleotide sequence ID" value="NZ_CZAJ01000003.1"/>
</dbReference>
<dbReference type="Proteomes" id="UP000095602">
    <property type="component" value="Unassembled WGS sequence"/>
</dbReference>
<keyword evidence="1" id="KW-0472">Membrane</keyword>
<dbReference type="AlphaFoldDB" id="A0A174HCN2"/>
<dbReference type="EMBL" id="CZAJ01000003">
    <property type="protein sequence ID" value="CUO71096.1"/>
    <property type="molecule type" value="Genomic_DNA"/>
</dbReference>
<dbReference type="Proteomes" id="UP001212823">
    <property type="component" value="Unassembled WGS sequence"/>
</dbReference>
<evidence type="ECO:0000313" key="4">
    <source>
        <dbReference type="Proteomes" id="UP000095602"/>
    </source>
</evidence>
<accession>A0A174HCN2</accession>
<dbReference type="EMBL" id="JAQLYE010000004">
    <property type="protein sequence ID" value="MDB8017036.1"/>
    <property type="molecule type" value="Genomic_DNA"/>
</dbReference>
<reference evidence="2 4" key="1">
    <citation type="submission" date="2015-09" db="EMBL/GenBank/DDBJ databases">
        <authorList>
            <consortium name="Pathogen Informatics"/>
        </authorList>
    </citation>
    <scope>NUCLEOTIDE SEQUENCE [LARGE SCALE GENOMIC DNA]</scope>
    <source>
        <strain evidence="2 4">2789STDY5834884</strain>
    </source>
</reference>
<keyword evidence="1" id="KW-0812">Transmembrane</keyword>
<reference evidence="3" key="2">
    <citation type="submission" date="2023-01" db="EMBL/GenBank/DDBJ databases">
        <title>Human gut microbiome strain richness.</title>
        <authorList>
            <person name="Chen-Liaw A."/>
        </authorList>
    </citation>
    <scope>NUCLEOTIDE SEQUENCE</scope>
    <source>
        <strain evidence="3">1001283st1_D2_1001283B150209_150212</strain>
    </source>
</reference>
<sequence length="113" mass="12939">MTIPINKDPDTEYKNEFMFGYTLKEVLCVAAALLIIAGVTALVYFKFNIALNVGCYFGIPLAFPVIFLGFKEWYGMSITRFISELGYEKKTRELAFDADELEEYITPVTLRKK</sequence>
<organism evidence="2 4">
    <name type="scientific">Agathobacter rectalis</name>
    <dbReference type="NCBI Taxonomy" id="39491"/>
    <lineage>
        <taxon>Bacteria</taxon>
        <taxon>Bacillati</taxon>
        <taxon>Bacillota</taxon>
        <taxon>Clostridia</taxon>
        <taxon>Lachnospirales</taxon>
        <taxon>Lachnospiraceae</taxon>
        <taxon>Agathobacter</taxon>
    </lineage>
</organism>
<feature type="transmembrane region" description="Helical" evidence="1">
    <location>
        <begin position="51"/>
        <end position="70"/>
    </location>
</feature>
<gene>
    <name evidence="2" type="ORF">ERS852497_00548</name>
    <name evidence="3" type="ORF">PNE45_03155</name>
</gene>